<reference evidence="2" key="1">
    <citation type="journal article" date="2023" name="Mol. Phylogenet. Evol.">
        <title>Genome-scale phylogeny and comparative genomics of the fungal order Sordariales.</title>
        <authorList>
            <person name="Hensen N."/>
            <person name="Bonometti L."/>
            <person name="Westerberg I."/>
            <person name="Brannstrom I.O."/>
            <person name="Guillou S."/>
            <person name="Cros-Aarteil S."/>
            <person name="Calhoun S."/>
            <person name="Haridas S."/>
            <person name="Kuo A."/>
            <person name="Mondo S."/>
            <person name="Pangilinan J."/>
            <person name="Riley R."/>
            <person name="LaButti K."/>
            <person name="Andreopoulos B."/>
            <person name="Lipzen A."/>
            <person name="Chen C."/>
            <person name="Yan M."/>
            <person name="Daum C."/>
            <person name="Ng V."/>
            <person name="Clum A."/>
            <person name="Steindorff A."/>
            <person name="Ohm R.A."/>
            <person name="Martin F."/>
            <person name="Silar P."/>
            <person name="Natvig D.O."/>
            <person name="Lalanne C."/>
            <person name="Gautier V."/>
            <person name="Ament-Velasquez S.L."/>
            <person name="Kruys A."/>
            <person name="Hutchinson M.I."/>
            <person name="Powell A.J."/>
            <person name="Barry K."/>
            <person name="Miller A.N."/>
            <person name="Grigoriev I.V."/>
            <person name="Debuchy R."/>
            <person name="Gladieux P."/>
            <person name="Hiltunen Thoren M."/>
            <person name="Johannesson H."/>
        </authorList>
    </citation>
    <scope>NUCLEOTIDE SEQUENCE</scope>
    <source>
        <strain evidence="2">CBS 990.96</strain>
    </source>
</reference>
<keyword evidence="3" id="KW-1185">Reference proteome</keyword>
<dbReference type="Proteomes" id="UP001301958">
    <property type="component" value="Unassembled WGS sequence"/>
</dbReference>
<reference evidence="2" key="2">
    <citation type="submission" date="2023-05" db="EMBL/GenBank/DDBJ databases">
        <authorList>
            <consortium name="Lawrence Berkeley National Laboratory"/>
            <person name="Steindorff A."/>
            <person name="Hensen N."/>
            <person name="Bonometti L."/>
            <person name="Westerberg I."/>
            <person name="Brannstrom I.O."/>
            <person name="Guillou S."/>
            <person name="Cros-Aarteil S."/>
            <person name="Calhoun S."/>
            <person name="Haridas S."/>
            <person name="Kuo A."/>
            <person name="Mondo S."/>
            <person name="Pangilinan J."/>
            <person name="Riley R."/>
            <person name="Labutti K."/>
            <person name="Andreopoulos B."/>
            <person name="Lipzen A."/>
            <person name="Chen C."/>
            <person name="Yanf M."/>
            <person name="Daum C."/>
            <person name="Ng V."/>
            <person name="Clum A."/>
            <person name="Ohm R."/>
            <person name="Martin F."/>
            <person name="Silar P."/>
            <person name="Natvig D."/>
            <person name="Lalanne C."/>
            <person name="Gautier V."/>
            <person name="Ament-Velasquez S.L."/>
            <person name="Kruys A."/>
            <person name="Hutchinson M.I."/>
            <person name="Powell A.J."/>
            <person name="Barry K."/>
            <person name="Miller A.N."/>
            <person name="Grigoriev I.V."/>
            <person name="Debuchy R."/>
            <person name="Gladieux P."/>
            <person name="Thoren M.H."/>
            <person name="Johannesson H."/>
        </authorList>
    </citation>
    <scope>NUCLEOTIDE SEQUENCE</scope>
    <source>
        <strain evidence="2">CBS 990.96</strain>
    </source>
</reference>
<evidence type="ECO:0000313" key="3">
    <source>
        <dbReference type="Proteomes" id="UP001301958"/>
    </source>
</evidence>
<comment type="caution">
    <text evidence="2">The sequence shown here is derived from an EMBL/GenBank/DDBJ whole genome shotgun (WGS) entry which is preliminary data.</text>
</comment>
<gene>
    <name evidence="2" type="ORF">QBC38DRAFT_464748</name>
</gene>
<feature type="region of interest" description="Disordered" evidence="1">
    <location>
        <begin position="60"/>
        <end position="110"/>
    </location>
</feature>
<protein>
    <submittedName>
        <fullName evidence="2">Uncharacterized protein</fullName>
    </submittedName>
</protein>
<name>A0AAN7H5I2_9PEZI</name>
<proteinExistence type="predicted"/>
<dbReference type="EMBL" id="MU865290">
    <property type="protein sequence ID" value="KAK4231857.1"/>
    <property type="molecule type" value="Genomic_DNA"/>
</dbReference>
<sequence length="360" mass="40424">MAITTTIAKPPNLLPSIPDLELESFYLDIDTTTPQEEEFTKSKQQQQNPHAYELVEDITTTTATSESSSSETTLNDPPIPSRSNTLILPHRKTPPIRFTTSPSPFPSPPLTTTPSFELYESYTITYHPPSPTPSTTSSLFLFGFIPVYTITTTRLDQARVLSILPNPLCFTQEELYNLVQRAICNDGTSSDLEIRLKRLDWKVQEEIMELVGDKITSFGGGWEWRVVFLEEGGGGAVEEERGGGPRDPEGGVRHKVWERLRRRKVKKVTEVVPLIEYRIILRGKKEVGGPGSMCDRGNSTRTLRYNRYSGWPDGAAGLEEKKEEEEEVSVKRRWSVITRSKSSGSSSKDGCGIVEKYVDF</sequence>
<evidence type="ECO:0000313" key="2">
    <source>
        <dbReference type="EMBL" id="KAK4231857.1"/>
    </source>
</evidence>
<organism evidence="2 3">
    <name type="scientific">Podospora fimiseda</name>
    <dbReference type="NCBI Taxonomy" id="252190"/>
    <lineage>
        <taxon>Eukaryota</taxon>
        <taxon>Fungi</taxon>
        <taxon>Dikarya</taxon>
        <taxon>Ascomycota</taxon>
        <taxon>Pezizomycotina</taxon>
        <taxon>Sordariomycetes</taxon>
        <taxon>Sordariomycetidae</taxon>
        <taxon>Sordariales</taxon>
        <taxon>Podosporaceae</taxon>
        <taxon>Podospora</taxon>
    </lineage>
</organism>
<feature type="compositionally biased region" description="Low complexity" evidence="1">
    <location>
        <begin position="60"/>
        <end position="73"/>
    </location>
</feature>
<accession>A0AAN7H5I2</accession>
<evidence type="ECO:0000256" key="1">
    <source>
        <dbReference type="SAM" id="MobiDB-lite"/>
    </source>
</evidence>
<feature type="region of interest" description="Disordered" evidence="1">
    <location>
        <begin position="30"/>
        <end position="49"/>
    </location>
</feature>
<dbReference type="AlphaFoldDB" id="A0AAN7H5I2"/>